<reference evidence="1" key="1">
    <citation type="submission" date="2021-02" db="EMBL/GenBank/DDBJ databases">
        <title>Psilocybe cubensis genome.</title>
        <authorList>
            <person name="Mckernan K.J."/>
            <person name="Crawford S."/>
            <person name="Trippe A."/>
            <person name="Kane L.T."/>
            <person name="Mclaughlin S."/>
        </authorList>
    </citation>
    <scope>NUCLEOTIDE SEQUENCE [LARGE SCALE GENOMIC DNA]</scope>
    <source>
        <strain evidence="1">MGC-MH-2018</strain>
    </source>
</reference>
<organism evidence="1">
    <name type="scientific">Psilocybe cubensis</name>
    <name type="common">Psychedelic mushroom</name>
    <name type="synonym">Stropharia cubensis</name>
    <dbReference type="NCBI Taxonomy" id="181762"/>
    <lineage>
        <taxon>Eukaryota</taxon>
        <taxon>Fungi</taxon>
        <taxon>Dikarya</taxon>
        <taxon>Basidiomycota</taxon>
        <taxon>Agaricomycotina</taxon>
        <taxon>Agaricomycetes</taxon>
        <taxon>Agaricomycetidae</taxon>
        <taxon>Agaricales</taxon>
        <taxon>Agaricineae</taxon>
        <taxon>Strophariaceae</taxon>
        <taxon>Psilocybe</taxon>
    </lineage>
</organism>
<accession>A0A8H7XSM5</accession>
<dbReference type="EMBL" id="JAFIQS010000010">
    <property type="protein sequence ID" value="KAG5164940.1"/>
    <property type="molecule type" value="Genomic_DNA"/>
</dbReference>
<gene>
    <name evidence="1" type="ORF">JR316_009630</name>
</gene>
<comment type="caution">
    <text evidence="1">The sequence shown here is derived from an EMBL/GenBank/DDBJ whole genome shotgun (WGS) entry which is preliminary data.</text>
</comment>
<sequence length="100" mass="11644">MARILKEYEHEHEDRDDRKLDADGLYMCVCVGLDADVYMFGFNSDLYVAGGAQTSTKSGRDFATHSVLLIKVTITRVYLYEDWMRGDVHTYGFYWLWGED</sequence>
<protein>
    <submittedName>
        <fullName evidence="1">Uncharacterized protein</fullName>
    </submittedName>
</protein>
<proteinExistence type="predicted"/>
<dbReference type="AlphaFoldDB" id="A0A8H7XSM5"/>
<evidence type="ECO:0000313" key="1">
    <source>
        <dbReference type="EMBL" id="KAG5164940.1"/>
    </source>
</evidence>
<name>A0A8H7XSM5_PSICU</name>